<sequence length="90" mass="9350">MSREGGVLMSRPGGGAGTSATGSLDGAIGETDLDHVTATRPHDDESRDLSARISSVNSQYGYWISSPSSVGIAPMATRLGSGSILVLQWW</sequence>
<evidence type="ECO:0000313" key="3">
    <source>
        <dbReference type="Proteomes" id="UP001187192"/>
    </source>
</evidence>
<dbReference type="Proteomes" id="UP001187192">
    <property type="component" value="Unassembled WGS sequence"/>
</dbReference>
<proteinExistence type="predicted"/>
<reference evidence="2" key="1">
    <citation type="submission" date="2023-07" db="EMBL/GenBank/DDBJ databases">
        <title>draft genome sequence of fig (Ficus carica).</title>
        <authorList>
            <person name="Takahashi T."/>
            <person name="Nishimura K."/>
        </authorList>
    </citation>
    <scope>NUCLEOTIDE SEQUENCE</scope>
</reference>
<accession>A0AA88D6L1</accession>
<comment type="caution">
    <text evidence="2">The sequence shown here is derived from an EMBL/GenBank/DDBJ whole genome shotgun (WGS) entry which is preliminary data.</text>
</comment>
<dbReference type="EMBL" id="BTGU01000026">
    <property type="protein sequence ID" value="GMN47723.1"/>
    <property type="molecule type" value="Genomic_DNA"/>
</dbReference>
<dbReference type="Gramene" id="FCD_00030732-RA">
    <property type="protein sequence ID" value="FCD_00030732-RA:cds"/>
    <property type="gene ID" value="FCD_00030732"/>
</dbReference>
<protein>
    <submittedName>
        <fullName evidence="2">Uncharacterized protein</fullName>
    </submittedName>
</protein>
<evidence type="ECO:0000256" key="1">
    <source>
        <dbReference type="SAM" id="MobiDB-lite"/>
    </source>
</evidence>
<evidence type="ECO:0000313" key="2">
    <source>
        <dbReference type="EMBL" id="GMN47723.1"/>
    </source>
</evidence>
<feature type="compositionally biased region" description="Basic and acidic residues" evidence="1">
    <location>
        <begin position="32"/>
        <end position="49"/>
    </location>
</feature>
<gene>
    <name evidence="2" type="ORF">TIFTF001_016884</name>
</gene>
<dbReference type="AlphaFoldDB" id="A0AA88D6L1"/>
<feature type="region of interest" description="Disordered" evidence="1">
    <location>
        <begin position="1"/>
        <end position="49"/>
    </location>
</feature>
<keyword evidence="3" id="KW-1185">Reference proteome</keyword>
<organism evidence="2 3">
    <name type="scientific">Ficus carica</name>
    <name type="common">Common fig</name>
    <dbReference type="NCBI Taxonomy" id="3494"/>
    <lineage>
        <taxon>Eukaryota</taxon>
        <taxon>Viridiplantae</taxon>
        <taxon>Streptophyta</taxon>
        <taxon>Embryophyta</taxon>
        <taxon>Tracheophyta</taxon>
        <taxon>Spermatophyta</taxon>
        <taxon>Magnoliopsida</taxon>
        <taxon>eudicotyledons</taxon>
        <taxon>Gunneridae</taxon>
        <taxon>Pentapetalae</taxon>
        <taxon>rosids</taxon>
        <taxon>fabids</taxon>
        <taxon>Rosales</taxon>
        <taxon>Moraceae</taxon>
        <taxon>Ficeae</taxon>
        <taxon>Ficus</taxon>
    </lineage>
</organism>
<name>A0AA88D6L1_FICCA</name>